<organism evidence="1 2">
    <name type="scientific">Trametes sanguinea</name>
    <dbReference type="NCBI Taxonomy" id="158606"/>
    <lineage>
        <taxon>Eukaryota</taxon>
        <taxon>Fungi</taxon>
        <taxon>Dikarya</taxon>
        <taxon>Basidiomycota</taxon>
        <taxon>Agaricomycotina</taxon>
        <taxon>Agaricomycetes</taxon>
        <taxon>Polyporales</taxon>
        <taxon>Polyporaceae</taxon>
        <taxon>Trametes</taxon>
    </lineage>
</organism>
<protein>
    <submittedName>
        <fullName evidence="1">Uncharacterized protein</fullName>
    </submittedName>
</protein>
<evidence type="ECO:0000313" key="1">
    <source>
        <dbReference type="EMBL" id="KAJ2980691.1"/>
    </source>
</evidence>
<keyword evidence="2" id="KW-1185">Reference proteome</keyword>
<dbReference type="Proteomes" id="UP001144978">
    <property type="component" value="Unassembled WGS sequence"/>
</dbReference>
<reference evidence="1" key="1">
    <citation type="submission" date="2022-08" db="EMBL/GenBank/DDBJ databases">
        <title>Genome Sequence of Pycnoporus sanguineus.</title>
        <authorList>
            <person name="Buettner E."/>
        </authorList>
    </citation>
    <scope>NUCLEOTIDE SEQUENCE</scope>
    <source>
        <strain evidence="1">CG-C14</strain>
    </source>
</reference>
<name>A0ACC1NQ20_9APHY</name>
<dbReference type="EMBL" id="JANSHE010004121">
    <property type="protein sequence ID" value="KAJ2980691.1"/>
    <property type="molecule type" value="Genomic_DNA"/>
</dbReference>
<sequence>MKNQPRVDPVVTELLTGAKSNEDAIAASLLLALARVVRSAGSNVGEKAREACAELIIETFKEQREEPYYRSVAALFAALSAFPDVVKPIISSYLVAGTPPSVLSSHCILAVLSPDEDAEETDGPNVFQQLGVLRAVAQKALESAANEKPSISRPAREARDLLKASGDDALQGLF</sequence>
<proteinExistence type="predicted"/>
<evidence type="ECO:0000313" key="2">
    <source>
        <dbReference type="Proteomes" id="UP001144978"/>
    </source>
</evidence>
<accession>A0ACC1NQ20</accession>
<gene>
    <name evidence="1" type="ORF">NUW54_g10969</name>
</gene>
<comment type="caution">
    <text evidence="1">The sequence shown here is derived from an EMBL/GenBank/DDBJ whole genome shotgun (WGS) entry which is preliminary data.</text>
</comment>